<gene>
    <name evidence="2" type="ORF">GCM10023093_22300</name>
</gene>
<dbReference type="InterPro" id="IPR011008">
    <property type="entry name" value="Dimeric_a/b-barrel"/>
</dbReference>
<comment type="caution">
    <text evidence="2">The sequence shown here is derived from an EMBL/GenBank/DDBJ whole genome shotgun (WGS) entry which is preliminary data.</text>
</comment>
<dbReference type="RefSeq" id="WP_345083157.1">
    <property type="nucleotide sequence ID" value="NZ_BAABFA010000015.1"/>
</dbReference>
<evidence type="ECO:0000313" key="2">
    <source>
        <dbReference type="EMBL" id="GAA4467083.1"/>
    </source>
</evidence>
<keyword evidence="3" id="KW-1185">Reference proteome</keyword>
<organism evidence="2 3">
    <name type="scientific">Nemorincola caseinilytica</name>
    <dbReference type="NCBI Taxonomy" id="2054315"/>
    <lineage>
        <taxon>Bacteria</taxon>
        <taxon>Pseudomonadati</taxon>
        <taxon>Bacteroidota</taxon>
        <taxon>Chitinophagia</taxon>
        <taxon>Chitinophagales</taxon>
        <taxon>Chitinophagaceae</taxon>
        <taxon>Nemorincola</taxon>
    </lineage>
</organism>
<feature type="domain" description="ABM" evidence="1">
    <location>
        <begin position="2"/>
        <end position="97"/>
    </location>
</feature>
<evidence type="ECO:0000313" key="3">
    <source>
        <dbReference type="Proteomes" id="UP001500067"/>
    </source>
</evidence>
<keyword evidence="2" id="KW-0503">Monooxygenase</keyword>
<reference evidence="3" key="1">
    <citation type="journal article" date="2019" name="Int. J. Syst. Evol. Microbiol.">
        <title>The Global Catalogue of Microorganisms (GCM) 10K type strain sequencing project: providing services to taxonomists for standard genome sequencing and annotation.</title>
        <authorList>
            <consortium name="The Broad Institute Genomics Platform"/>
            <consortium name="The Broad Institute Genome Sequencing Center for Infectious Disease"/>
            <person name="Wu L."/>
            <person name="Ma J."/>
        </authorList>
    </citation>
    <scope>NUCLEOTIDE SEQUENCE [LARGE SCALE GENOMIC DNA]</scope>
    <source>
        <strain evidence="3">JCM 32105</strain>
    </source>
</reference>
<sequence length="98" mass="11929">MIVRIVQMSFRDEAVEEFTILFNERKERIRHFDGCTHLELWQDTARPYIFFTYSKWESQAALDKYRFSEFFKDTWGRTKALFADAPQAWSVEQRHVVE</sequence>
<dbReference type="Pfam" id="PF03992">
    <property type="entry name" value="ABM"/>
    <property type="match status" value="1"/>
</dbReference>
<dbReference type="Gene3D" id="3.30.70.100">
    <property type="match status" value="1"/>
</dbReference>
<keyword evidence="2" id="KW-0560">Oxidoreductase</keyword>
<protein>
    <submittedName>
        <fullName evidence="2">Quinol monooxygenase</fullName>
    </submittedName>
</protein>
<dbReference type="GO" id="GO:0004497">
    <property type="term" value="F:monooxygenase activity"/>
    <property type="evidence" value="ECO:0007669"/>
    <property type="project" value="UniProtKB-KW"/>
</dbReference>
<proteinExistence type="predicted"/>
<dbReference type="EMBL" id="BAABFA010000015">
    <property type="protein sequence ID" value="GAA4467083.1"/>
    <property type="molecule type" value="Genomic_DNA"/>
</dbReference>
<dbReference type="InterPro" id="IPR007138">
    <property type="entry name" value="ABM_dom"/>
</dbReference>
<dbReference type="PROSITE" id="PS51725">
    <property type="entry name" value="ABM"/>
    <property type="match status" value="1"/>
</dbReference>
<dbReference type="Proteomes" id="UP001500067">
    <property type="component" value="Unassembled WGS sequence"/>
</dbReference>
<evidence type="ECO:0000259" key="1">
    <source>
        <dbReference type="PROSITE" id="PS51725"/>
    </source>
</evidence>
<dbReference type="SUPFAM" id="SSF54909">
    <property type="entry name" value="Dimeric alpha+beta barrel"/>
    <property type="match status" value="1"/>
</dbReference>
<name>A0ABP8NK97_9BACT</name>
<accession>A0ABP8NK97</accession>